<evidence type="ECO:0000259" key="1">
    <source>
        <dbReference type="Pfam" id="PF17919"/>
    </source>
</evidence>
<dbReference type="InterPro" id="IPR043502">
    <property type="entry name" value="DNA/RNA_pol_sf"/>
</dbReference>
<dbReference type="PANTHER" id="PTHR35046">
    <property type="entry name" value="ZINC KNUCKLE (CCHC-TYPE) FAMILY PROTEIN"/>
    <property type="match status" value="1"/>
</dbReference>
<dbReference type="InterPro" id="IPR041577">
    <property type="entry name" value="RT_RNaseH_2"/>
</dbReference>
<dbReference type="PANTHER" id="PTHR35046:SF9">
    <property type="entry name" value="RNA-DIRECTED DNA POLYMERASE"/>
    <property type="match status" value="1"/>
</dbReference>
<feature type="domain" description="Reverse transcriptase/retrotransposon-derived protein RNase H-like" evidence="1">
    <location>
        <begin position="64"/>
        <end position="102"/>
    </location>
</feature>
<dbReference type="Pfam" id="PF17919">
    <property type="entry name" value="RT_RNaseH_2"/>
    <property type="match status" value="1"/>
</dbReference>
<dbReference type="AlphaFoldDB" id="A0A371IFB0"/>
<evidence type="ECO:0000313" key="2">
    <source>
        <dbReference type="EMBL" id="RDY13741.1"/>
    </source>
</evidence>
<dbReference type="OrthoDB" id="1933708at2759"/>
<comment type="caution">
    <text evidence="2">The sequence shown here is derived from an EMBL/GenBank/DDBJ whole genome shotgun (WGS) entry which is preliminary data.</text>
</comment>
<reference evidence="2" key="1">
    <citation type="submission" date="2018-05" db="EMBL/GenBank/DDBJ databases">
        <title>Draft genome of Mucuna pruriens seed.</title>
        <authorList>
            <person name="Nnadi N.E."/>
            <person name="Vos R."/>
            <person name="Hasami M.H."/>
            <person name="Devisetty U.K."/>
            <person name="Aguiy J.C."/>
        </authorList>
    </citation>
    <scope>NUCLEOTIDE SEQUENCE [LARGE SCALE GENOMIC DNA]</scope>
    <source>
        <strain evidence="2">JCA_2017</strain>
    </source>
</reference>
<organism evidence="2 3">
    <name type="scientific">Mucuna pruriens</name>
    <name type="common">Velvet bean</name>
    <name type="synonym">Dolichos pruriens</name>
    <dbReference type="NCBI Taxonomy" id="157652"/>
    <lineage>
        <taxon>Eukaryota</taxon>
        <taxon>Viridiplantae</taxon>
        <taxon>Streptophyta</taxon>
        <taxon>Embryophyta</taxon>
        <taxon>Tracheophyta</taxon>
        <taxon>Spermatophyta</taxon>
        <taxon>Magnoliopsida</taxon>
        <taxon>eudicotyledons</taxon>
        <taxon>Gunneridae</taxon>
        <taxon>Pentapetalae</taxon>
        <taxon>rosids</taxon>
        <taxon>fabids</taxon>
        <taxon>Fabales</taxon>
        <taxon>Fabaceae</taxon>
        <taxon>Papilionoideae</taxon>
        <taxon>50 kb inversion clade</taxon>
        <taxon>NPAAA clade</taxon>
        <taxon>indigoferoid/millettioid clade</taxon>
        <taxon>Phaseoleae</taxon>
        <taxon>Mucuna</taxon>
    </lineage>
</organism>
<sequence length="234" mass="26996">MACHAIWANECPKHVLKLLKDESLYVNLEKYIFYTIEGPFGQKKEVKAIQNWLTPTMLVMCEGDPKENAFQNLKERLTNALVLALSNFHKPFELECNASNVSGVTLNYSTYDKKLYALVRALQVEFLEQFPYVIRQKQGKTNILVDALSRRHTLLAMLETKLMGFKSLKDLYMDDNDFKYDHCVVLANGGFFRHEDFLFKEKKLYVPKSSIRELLVKEACEGGLMGPFCCTKNI</sequence>
<dbReference type="EMBL" id="QJKJ01000208">
    <property type="protein sequence ID" value="RDY13741.1"/>
    <property type="molecule type" value="Genomic_DNA"/>
</dbReference>
<accession>A0A371IFB0</accession>
<name>A0A371IFB0_MUCPR</name>
<proteinExistence type="predicted"/>
<dbReference type="SUPFAM" id="SSF56672">
    <property type="entry name" value="DNA/RNA polymerases"/>
    <property type="match status" value="1"/>
</dbReference>
<gene>
    <name evidence="2" type="ORF">CR513_01297</name>
</gene>
<evidence type="ECO:0000313" key="3">
    <source>
        <dbReference type="Proteomes" id="UP000257109"/>
    </source>
</evidence>
<dbReference type="Proteomes" id="UP000257109">
    <property type="component" value="Unassembled WGS sequence"/>
</dbReference>
<protein>
    <recommendedName>
        <fullName evidence="1">Reverse transcriptase/retrotransposon-derived protein RNase H-like domain-containing protein</fullName>
    </recommendedName>
</protein>
<feature type="non-terminal residue" evidence="2">
    <location>
        <position position="1"/>
    </location>
</feature>
<keyword evidence="3" id="KW-1185">Reference proteome</keyword>